<evidence type="ECO:0000313" key="9">
    <source>
        <dbReference type="EMBL" id="TWI41884.1"/>
    </source>
</evidence>
<dbReference type="Proteomes" id="UP000317122">
    <property type="component" value="Unassembled WGS sequence"/>
</dbReference>
<dbReference type="AlphaFoldDB" id="A0A562PBT6"/>
<dbReference type="Pfam" id="PF02683">
    <property type="entry name" value="DsbD_TM"/>
    <property type="match status" value="1"/>
</dbReference>
<accession>A0A562PBT6</accession>
<dbReference type="InterPro" id="IPR003834">
    <property type="entry name" value="Cyt_c_assmbl_TM_dom"/>
</dbReference>
<reference evidence="9 10" key="1">
    <citation type="journal article" date="2015" name="Stand. Genomic Sci.">
        <title>Genomic Encyclopedia of Bacterial and Archaeal Type Strains, Phase III: the genomes of soil and plant-associated and newly described type strains.</title>
        <authorList>
            <person name="Whitman W.B."/>
            <person name="Woyke T."/>
            <person name="Klenk H.P."/>
            <person name="Zhou Y."/>
            <person name="Lilburn T.G."/>
            <person name="Beck B.J."/>
            <person name="De Vos P."/>
            <person name="Vandamme P."/>
            <person name="Eisen J.A."/>
            <person name="Garrity G."/>
            <person name="Hugenholtz P."/>
            <person name="Kyrpides N.C."/>
        </authorList>
    </citation>
    <scope>NUCLEOTIDE SEQUENCE [LARGE SCALE GENOMIC DNA]</scope>
    <source>
        <strain evidence="9 10">CGMCC 1.2546</strain>
    </source>
</reference>
<evidence type="ECO:0000256" key="1">
    <source>
        <dbReference type="ARBA" id="ARBA00004141"/>
    </source>
</evidence>
<feature type="transmembrane region" description="Helical" evidence="7">
    <location>
        <begin position="127"/>
        <end position="156"/>
    </location>
</feature>
<dbReference type="RefSeq" id="WP_145713888.1">
    <property type="nucleotide sequence ID" value="NZ_BSPF01000003.1"/>
</dbReference>
<evidence type="ECO:0000256" key="5">
    <source>
        <dbReference type="ARBA" id="ARBA00022989"/>
    </source>
</evidence>
<feature type="transmembrane region" description="Helical" evidence="7">
    <location>
        <begin position="210"/>
        <end position="234"/>
    </location>
</feature>
<evidence type="ECO:0000256" key="7">
    <source>
        <dbReference type="SAM" id="Phobius"/>
    </source>
</evidence>
<keyword evidence="4" id="KW-0201">Cytochrome c-type biogenesis</keyword>
<name>A0A562PBT6_9HYPH</name>
<evidence type="ECO:0000256" key="2">
    <source>
        <dbReference type="ARBA" id="ARBA00006143"/>
    </source>
</evidence>
<keyword evidence="3 7" id="KW-0812">Transmembrane</keyword>
<evidence type="ECO:0000259" key="8">
    <source>
        <dbReference type="Pfam" id="PF02683"/>
    </source>
</evidence>
<evidence type="ECO:0000256" key="3">
    <source>
        <dbReference type="ARBA" id="ARBA00022692"/>
    </source>
</evidence>
<organism evidence="9 10">
    <name type="scientific">Mesorhizobium tianshanense</name>
    <dbReference type="NCBI Taxonomy" id="39844"/>
    <lineage>
        <taxon>Bacteria</taxon>
        <taxon>Pseudomonadati</taxon>
        <taxon>Pseudomonadota</taxon>
        <taxon>Alphaproteobacteria</taxon>
        <taxon>Hyphomicrobiales</taxon>
        <taxon>Phyllobacteriaceae</taxon>
        <taxon>Mesorhizobium</taxon>
    </lineage>
</organism>
<evidence type="ECO:0000256" key="6">
    <source>
        <dbReference type="ARBA" id="ARBA00023136"/>
    </source>
</evidence>
<protein>
    <submittedName>
        <fullName evidence="9">Cytochrome c-type biogenesis protein</fullName>
    </submittedName>
</protein>
<dbReference type="GO" id="GO:0017004">
    <property type="term" value="P:cytochrome complex assembly"/>
    <property type="evidence" value="ECO:0007669"/>
    <property type="project" value="UniProtKB-KW"/>
</dbReference>
<feature type="transmembrane region" description="Helical" evidence="7">
    <location>
        <begin position="54"/>
        <end position="83"/>
    </location>
</feature>
<feature type="domain" description="Cytochrome C biogenesis protein transmembrane" evidence="8">
    <location>
        <begin position="6"/>
        <end position="221"/>
    </location>
</feature>
<sequence length="244" mass="25977">MLDISLGGAFLAGLLSFVSPCVLPIVPPYLAWLAGVSFEQLRAEQPNAAQRQRVVFAALTFVLGFSTVFVALGATASVIGRAIAQYFDVLSVVAGVIIILMGLHFLGVFRLALLYREARVQIVRRPAGFLGAYVIGLAFAFGWTPCAGPVLAAILFVAGSEGTAAQGALLLALYSSGIGLPFLLAALFASRFLNWAARLKRHMRKVEMAMGALLVVTGVLFITGQMSTMAYWLLETFPAFQSVG</sequence>
<evidence type="ECO:0000313" key="10">
    <source>
        <dbReference type="Proteomes" id="UP000317122"/>
    </source>
</evidence>
<proteinExistence type="inferred from homology"/>
<feature type="transmembrane region" description="Helical" evidence="7">
    <location>
        <begin position="89"/>
        <end position="115"/>
    </location>
</feature>
<evidence type="ECO:0000256" key="4">
    <source>
        <dbReference type="ARBA" id="ARBA00022748"/>
    </source>
</evidence>
<dbReference type="OrthoDB" id="9803065at2"/>
<comment type="similarity">
    <text evidence="2">Belongs to the DsbD family.</text>
</comment>
<feature type="transmembrane region" description="Helical" evidence="7">
    <location>
        <begin position="6"/>
        <end position="33"/>
    </location>
</feature>
<comment type="subcellular location">
    <subcellularLocation>
        <location evidence="1">Membrane</location>
        <topology evidence="1">Multi-pass membrane protein</topology>
    </subcellularLocation>
</comment>
<dbReference type="InterPro" id="IPR051790">
    <property type="entry name" value="Cytochrome_c-biogenesis_DsbD"/>
</dbReference>
<comment type="caution">
    <text evidence="9">The sequence shown here is derived from an EMBL/GenBank/DDBJ whole genome shotgun (WGS) entry which is preliminary data.</text>
</comment>
<dbReference type="EMBL" id="VLKT01000004">
    <property type="protein sequence ID" value="TWI41884.1"/>
    <property type="molecule type" value="Genomic_DNA"/>
</dbReference>
<dbReference type="PANTHER" id="PTHR31272">
    <property type="entry name" value="CYTOCHROME C-TYPE BIOGENESIS PROTEIN HI_1454-RELATED"/>
    <property type="match status" value="1"/>
</dbReference>
<dbReference type="PANTHER" id="PTHR31272:SF4">
    <property type="entry name" value="CYTOCHROME C-TYPE BIOGENESIS PROTEIN HI_1454-RELATED"/>
    <property type="match status" value="1"/>
</dbReference>
<gene>
    <name evidence="9" type="ORF">IQ26_00808</name>
</gene>
<keyword evidence="5 7" id="KW-1133">Transmembrane helix</keyword>
<feature type="transmembrane region" description="Helical" evidence="7">
    <location>
        <begin position="168"/>
        <end position="189"/>
    </location>
</feature>
<keyword evidence="10" id="KW-1185">Reference proteome</keyword>
<keyword evidence="6 7" id="KW-0472">Membrane</keyword>
<dbReference type="GO" id="GO:0016020">
    <property type="term" value="C:membrane"/>
    <property type="evidence" value="ECO:0007669"/>
    <property type="project" value="UniProtKB-SubCell"/>
</dbReference>